<accession>A0ABX7NR87</accession>
<keyword evidence="1" id="KW-0732">Signal</keyword>
<dbReference type="Proteomes" id="UP000662747">
    <property type="component" value="Chromosome"/>
</dbReference>
<protein>
    <submittedName>
        <fullName evidence="2">Uncharacterized protein</fullName>
    </submittedName>
</protein>
<gene>
    <name evidence="2" type="ORF">JY651_40405</name>
</gene>
<evidence type="ECO:0000256" key="1">
    <source>
        <dbReference type="SAM" id="SignalP"/>
    </source>
</evidence>
<evidence type="ECO:0000313" key="3">
    <source>
        <dbReference type="Proteomes" id="UP000662747"/>
    </source>
</evidence>
<feature type="signal peptide" evidence="1">
    <location>
        <begin position="1"/>
        <end position="22"/>
    </location>
</feature>
<proteinExistence type="predicted"/>
<organism evidence="2 3">
    <name type="scientific">Pyxidicoccus parkwayensis</name>
    <dbReference type="NCBI Taxonomy" id="2813578"/>
    <lineage>
        <taxon>Bacteria</taxon>
        <taxon>Pseudomonadati</taxon>
        <taxon>Myxococcota</taxon>
        <taxon>Myxococcia</taxon>
        <taxon>Myxococcales</taxon>
        <taxon>Cystobacterineae</taxon>
        <taxon>Myxococcaceae</taxon>
        <taxon>Pyxidicoccus</taxon>
    </lineage>
</organism>
<keyword evidence="3" id="KW-1185">Reference proteome</keyword>
<evidence type="ECO:0000313" key="2">
    <source>
        <dbReference type="EMBL" id="QSQ21387.1"/>
    </source>
</evidence>
<feature type="chain" id="PRO_5046405309" evidence="1">
    <location>
        <begin position="23"/>
        <end position="291"/>
    </location>
</feature>
<reference evidence="2 3" key="1">
    <citation type="submission" date="2021-02" db="EMBL/GenBank/DDBJ databases">
        <title>De Novo genome assembly of isolated myxobacteria.</title>
        <authorList>
            <person name="Stevens D.C."/>
        </authorList>
    </citation>
    <scope>NUCLEOTIDE SEQUENCE [LARGE SCALE GENOMIC DNA]</scope>
    <source>
        <strain evidence="3">SCPEA02</strain>
    </source>
</reference>
<sequence length="291" mass="31331">MSRVASLLVVLANLMTVSPAGAEEVSPRLGRLFVAEPKPPDASNFDGVAHKSPDFWLGWKGAVVFVSRDAGTSWREAGRFPEHPVRRLVFPGDGRIFAETGTGTLLVSEPEQAGRVWARATEPLDAYDFAMATGLGATATTPFDCLRASLPVRVKVNFGELGCAGGWFNTLYLKLGHEGAELSGWSSTLEGVRVSPRRLSLGEGELLLRELMEAATRRETPPVCALSSVMHLAVLEWACSDSGESHGQVSFLRSLCPSDDPDAGGRKDGVEYARALGLRRVATLALRNLLR</sequence>
<dbReference type="RefSeq" id="WP_206722965.1">
    <property type="nucleotide sequence ID" value="NZ_CP071090.1"/>
</dbReference>
<dbReference type="SUPFAM" id="SSF110296">
    <property type="entry name" value="Oligoxyloglucan reducing end-specific cellobiohydrolase"/>
    <property type="match status" value="1"/>
</dbReference>
<dbReference type="EMBL" id="CP071090">
    <property type="protein sequence ID" value="QSQ21387.1"/>
    <property type="molecule type" value="Genomic_DNA"/>
</dbReference>
<name>A0ABX7NR87_9BACT</name>